<feature type="binding site" evidence="6">
    <location>
        <position position="32"/>
    </location>
    <ligand>
        <name>molybdate</name>
        <dbReference type="ChEBI" id="CHEBI:36264"/>
    </ligand>
</feature>
<feature type="binding site" evidence="6">
    <location>
        <position position="174"/>
    </location>
    <ligand>
        <name>molybdate</name>
        <dbReference type="ChEBI" id="CHEBI:36264"/>
    </ligand>
</feature>
<evidence type="ECO:0000256" key="5">
    <source>
        <dbReference type="ARBA" id="ARBA00062515"/>
    </source>
</evidence>
<dbReference type="STRING" id="1458461.BN1012_Phect3055"/>
<feature type="chain" id="PRO_5004957922" evidence="8">
    <location>
        <begin position="22"/>
        <end position="270"/>
    </location>
</feature>
<dbReference type="Gene3D" id="3.40.190.10">
    <property type="entry name" value="Periplasmic binding protein-like II"/>
    <property type="match status" value="2"/>
</dbReference>
<feature type="signal peptide" evidence="8">
    <location>
        <begin position="1"/>
        <end position="21"/>
    </location>
</feature>
<name>X5MF11_9HYPH</name>
<keyword evidence="3 6" id="KW-0479">Metal-binding</keyword>
<evidence type="ECO:0000256" key="3">
    <source>
        <dbReference type="ARBA" id="ARBA00022723"/>
    </source>
</evidence>
<keyword evidence="10" id="KW-1185">Reference proteome</keyword>
<dbReference type="InterPro" id="IPR005950">
    <property type="entry name" value="ModA"/>
</dbReference>
<dbReference type="Proteomes" id="UP000032160">
    <property type="component" value="Chromosome I"/>
</dbReference>
<gene>
    <name evidence="9" type="ORF">BN1012_Phect3055</name>
</gene>
<keyword evidence="4 8" id="KW-0732">Signal</keyword>
<dbReference type="FunFam" id="3.40.190.10:FF:000035">
    <property type="entry name" value="Molybdate ABC transporter substrate-binding protein"/>
    <property type="match status" value="1"/>
</dbReference>
<feature type="binding site" evidence="6">
    <location>
        <position position="59"/>
    </location>
    <ligand>
        <name>molybdate</name>
        <dbReference type="ChEBI" id="CHEBI:36264"/>
    </ligand>
</feature>
<dbReference type="GO" id="GO:0030973">
    <property type="term" value="F:molybdate ion binding"/>
    <property type="evidence" value="ECO:0007669"/>
    <property type="project" value="UniProtKB-ARBA"/>
</dbReference>
<keyword evidence="2 6" id="KW-0500">Molybdenum</keyword>
<dbReference type="SUPFAM" id="SSF53850">
    <property type="entry name" value="Periplasmic binding protein-like II"/>
    <property type="match status" value="1"/>
</dbReference>
<dbReference type="PANTHER" id="PTHR30632">
    <property type="entry name" value="MOLYBDATE-BINDING PERIPLASMIC PROTEIN"/>
    <property type="match status" value="1"/>
</dbReference>
<reference evidence="9 10" key="1">
    <citation type="journal article" date="2014" name="Front. Genet.">
        <title>Genome and metabolic network of "Candidatus Phaeomarinobacter ectocarpi" Ec32, a new candidate genus of Alphaproteobacteria frequently associated with brown algae.</title>
        <authorList>
            <person name="Dittami S.M."/>
            <person name="Barbeyron T."/>
            <person name="Boyen C."/>
            <person name="Cambefort J."/>
            <person name="Collet G."/>
            <person name="Delage L."/>
            <person name="Gobet A."/>
            <person name="Groisillier A."/>
            <person name="Leblanc C."/>
            <person name="Michel G."/>
            <person name="Scornet D."/>
            <person name="Siegel A."/>
            <person name="Tapia J.E."/>
            <person name="Tonon T."/>
        </authorList>
    </citation>
    <scope>NUCLEOTIDE SEQUENCE [LARGE SCALE GENOMIC DNA]</scope>
    <source>
        <strain evidence="9 10">Ec32</strain>
    </source>
</reference>
<comment type="similarity">
    <text evidence="1">Belongs to the bacterial solute-binding protein ModA family.</text>
</comment>
<sequence>MIRAAVLAMLIATAWSLPSKADTPLLIFAAASMTNAVQDMADAFEAAGHGPTITVFDSTSRAARQIQQGAPAHVFISANAQWAEWLVACGIGDKASRRAVAGNTLVLIGTRPNDDSTQASERVPFGPNHSGLTRGRLAIADPIGVPAGVYAREALMAVKAWQRVQDRLVQGDTVRTVLNWVRTGTAPVGIVYATDAAIVDDVQVLATIPETLHGPIVYEALAVTGAPSQAYDFLNFLSGPKGTAILKSNGFSPPPDVDSSDASHPQAQCG</sequence>
<proteinExistence type="inferred from homology"/>
<evidence type="ECO:0000313" key="9">
    <source>
        <dbReference type="EMBL" id="CDO61267.1"/>
    </source>
</evidence>
<dbReference type="GO" id="GO:0015689">
    <property type="term" value="P:molybdate ion transport"/>
    <property type="evidence" value="ECO:0007669"/>
    <property type="project" value="InterPro"/>
</dbReference>
<evidence type="ECO:0000256" key="6">
    <source>
        <dbReference type="PIRSR" id="PIRSR004846-1"/>
    </source>
</evidence>
<feature type="binding site" evidence="6">
    <location>
        <position position="147"/>
    </location>
    <ligand>
        <name>molybdate</name>
        <dbReference type="ChEBI" id="CHEBI:36264"/>
    </ligand>
</feature>
<dbReference type="EMBL" id="HG966617">
    <property type="protein sequence ID" value="CDO61267.1"/>
    <property type="molecule type" value="Genomic_DNA"/>
</dbReference>
<dbReference type="Pfam" id="PF13531">
    <property type="entry name" value="SBP_bac_11"/>
    <property type="match status" value="1"/>
</dbReference>
<feature type="region of interest" description="Disordered" evidence="7">
    <location>
        <begin position="247"/>
        <end position="270"/>
    </location>
</feature>
<evidence type="ECO:0000256" key="4">
    <source>
        <dbReference type="ARBA" id="ARBA00022729"/>
    </source>
</evidence>
<dbReference type="KEGG" id="pect:BN1012_Phect3055"/>
<dbReference type="NCBIfam" id="TIGR01256">
    <property type="entry name" value="modA"/>
    <property type="match status" value="1"/>
</dbReference>
<accession>X5MF11</accession>
<dbReference type="AlphaFoldDB" id="X5MF11"/>
<evidence type="ECO:0000256" key="2">
    <source>
        <dbReference type="ARBA" id="ARBA00022505"/>
    </source>
</evidence>
<protein>
    <submittedName>
        <fullName evidence="9">Molybdenum ABC transporter, periplasmic molybdate-binding protein</fullName>
    </submittedName>
</protein>
<dbReference type="OrthoDB" id="9785015at2"/>
<evidence type="ECO:0000256" key="8">
    <source>
        <dbReference type="SAM" id="SignalP"/>
    </source>
</evidence>
<evidence type="ECO:0000313" key="10">
    <source>
        <dbReference type="Proteomes" id="UP000032160"/>
    </source>
</evidence>
<dbReference type="GO" id="GO:1901359">
    <property type="term" value="F:tungstate binding"/>
    <property type="evidence" value="ECO:0007669"/>
    <property type="project" value="UniProtKB-ARBA"/>
</dbReference>
<dbReference type="RefSeq" id="WP_052534761.1">
    <property type="nucleotide sequence ID" value="NZ_HG966617.1"/>
</dbReference>
<organism evidence="9 10">
    <name type="scientific">Candidatus Phaeomarinibacter ectocarpi</name>
    <dbReference type="NCBI Taxonomy" id="1458461"/>
    <lineage>
        <taxon>Bacteria</taxon>
        <taxon>Pseudomonadati</taxon>
        <taxon>Pseudomonadota</taxon>
        <taxon>Alphaproteobacteria</taxon>
        <taxon>Hyphomicrobiales</taxon>
        <taxon>Parvibaculaceae</taxon>
        <taxon>Candidatus Phaeomarinibacter</taxon>
    </lineage>
</organism>
<comment type="subunit">
    <text evidence="5">The complex is composed of two ATP-binding proteins (ModC), two transmembrane proteins (ModB) and a solute-binding protein (ModA).</text>
</comment>
<evidence type="ECO:0000256" key="1">
    <source>
        <dbReference type="ARBA" id="ARBA00009175"/>
    </source>
</evidence>
<dbReference type="PANTHER" id="PTHR30632:SF0">
    <property type="entry name" value="SULFATE-BINDING PROTEIN"/>
    <property type="match status" value="1"/>
</dbReference>
<dbReference type="InterPro" id="IPR050682">
    <property type="entry name" value="ModA/WtpA"/>
</dbReference>
<evidence type="ECO:0000256" key="7">
    <source>
        <dbReference type="SAM" id="MobiDB-lite"/>
    </source>
</evidence>
<dbReference type="PATRIC" id="fig|1458461.3.peg.3061"/>
<dbReference type="HOGENOM" id="CLU_065520_3_0_5"/>
<feature type="binding site" evidence="6">
    <location>
        <position position="192"/>
    </location>
    <ligand>
        <name>molybdate</name>
        <dbReference type="ChEBI" id="CHEBI:36264"/>
    </ligand>
</feature>
<dbReference type="PIRSF" id="PIRSF004846">
    <property type="entry name" value="ModA"/>
    <property type="match status" value="1"/>
</dbReference>
<dbReference type="GO" id="GO:0046872">
    <property type="term" value="F:metal ion binding"/>
    <property type="evidence" value="ECO:0007669"/>
    <property type="project" value="UniProtKB-KW"/>
</dbReference>